<protein>
    <submittedName>
        <fullName evidence="2">Uncharacterized protein</fullName>
    </submittedName>
</protein>
<dbReference type="PANTHER" id="PTHR38167:SF1">
    <property type="entry name" value="C2H2-TYPE DOMAIN-CONTAINING PROTEIN"/>
    <property type="match status" value="1"/>
</dbReference>
<dbReference type="Proteomes" id="UP000654922">
    <property type="component" value="Unassembled WGS sequence"/>
</dbReference>
<dbReference type="PANTHER" id="PTHR38167">
    <property type="entry name" value="C2H2-TYPE DOMAIN-CONTAINING PROTEIN"/>
    <property type="match status" value="1"/>
</dbReference>
<comment type="caution">
    <text evidence="2">The sequence shown here is derived from an EMBL/GenBank/DDBJ whole genome shotgun (WGS) entry which is preliminary data.</text>
</comment>
<evidence type="ECO:0000313" key="3">
    <source>
        <dbReference type="Proteomes" id="UP000654922"/>
    </source>
</evidence>
<dbReference type="OrthoDB" id="5422613at2759"/>
<name>A0A8H6PW15_9EURO</name>
<reference evidence="2" key="1">
    <citation type="submission" date="2020-06" db="EMBL/GenBank/DDBJ databases">
        <title>Draft genome sequences of strains closely related to Aspergillus parafelis and Aspergillus hiratsukae.</title>
        <authorList>
            <person name="Dos Santos R.A.C."/>
            <person name="Rivero-Menendez O."/>
            <person name="Steenwyk J.L."/>
            <person name="Mead M.E."/>
            <person name="Goldman G.H."/>
            <person name="Alastruey-Izquierdo A."/>
            <person name="Rokas A."/>
        </authorList>
    </citation>
    <scope>NUCLEOTIDE SEQUENCE</scope>
    <source>
        <strain evidence="2">CNM-CM5623</strain>
    </source>
</reference>
<proteinExistence type="predicted"/>
<dbReference type="EMBL" id="JACBAE010001364">
    <property type="protein sequence ID" value="KAF7161289.1"/>
    <property type="molecule type" value="Genomic_DNA"/>
</dbReference>
<gene>
    <name evidence="2" type="ORF">CNMCM5623_006906</name>
</gene>
<feature type="region of interest" description="Disordered" evidence="1">
    <location>
        <begin position="82"/>
        <end position="108"/>
    </location>
</feature>
<accession>A0A8H6PW15</accession>
<evidence type="ECO:0000256" key="1">
    <source>
        <dbReference type="SAM" id="MobiDB-lite"/>
    </source>
</evidence>
<sequence>MSTLNITNPDEFLEQFNQALNAAPSSRLRHIIRDVCRLLPAALPIVSDCLLVSEEQVPKQRDSDSDSNCNCGSDCEANAKVDTDTAQPAPGESGPARLKSKKRARAGAGGKVRPRYAVCANCEVEYDVTKNSKESCRFHPEEAVEDEKYWEDIDLWSDDEIDTQENREDHPEGFVYGCCGRHYGEKECKVGWHEEEAGGRKRRKI</sequence>
<organism evidence="2 3">
    <name type="scientific">Aspergillus felis</name>
    <dbReference type="NCBI Taxonomy" id="1287682"/>
    <lineage>
        <taxon>Eukaryota</taxon>
        <taxon>Fungi</taxon>
        <taxon>Dikarya</taxon>
        <taxon>Ascomycota</taxon>
        <taxon>Pezizomycotina</taxon>
        <taxon>Eurotiomycetes</taxon>
        <taxon>Eurotiomycetidae</taxon>
        <taxon>Eurotiales</taxon>
        <taxon>Aspergillaceae</taxon>
        <taxon>Aspergillus</taxon>
        <taxon>Aspergillus subgen. Fumigati</taxon>
    </lineage>
</organism>
<evidence type="ECO:0000313" key="2">
    <source>
        <dbReference type="EMBL" id="KAF7161289.1"/>
    </source>
</evidence>
<dbReference type="AlphaFoldDB" id="A0A8H6PW15"/>